<feature type="region of interest" description="Disordered" evidence="1">
    <location>
        <begin position="1"/>
        <end position="41"/>
    </location>
</feature>
<organism evidence="2 3">
    <name type="scientific">Thelephora terrestris</name>
    <dbReference type="NCBI Taxonomy" id="56493"/>
    <lineage>
        <taxon>Eukaryota</taxon>
        <taxon>Fungi</taxon>
        <taxon>Dikarya</taxon>
        <taxon>Basidiomycota</taxon>
        <taxon>Agaricomycotina</taxon>
        <taxon>Agaricomycetes</taxon>
        <taxon>Thelephorales</taxon>
        <taxon>Thelephoraceae</taxon>
        <taxon>Thelephora</taxon>
    </lineage>
</organism>
<evidence type="ECO:0000313" key="2">
    <source>
        <dbReference type="EMBL" id="KAF9789383.1"/>
    </source>
</evidence>
<proteinExistence type="predicted"/>
<reference evidence="2" key="1">
    <citation type="journal article" date="2020" name="Nat. Commun.">
        <title>Large-scale genome sequencing of mycorrhizal fungi provides insights into the early evolution of symbiotic traits.</title>
        <authorList>
            <person name="Miyauchi S."/>
            <person name="Kiss E."/>
            <person name="Kuo A."/>
            <person name="Drula E."/>
            <person name="Kohler A."/>
            <person name="Sanchez-Garcia M."/>
            <person name="Morin E."/>
            <person name="Andreopoulos B."/>
            <person name="Barry K.W."/>
            <person name="Bonito G."/>
            <person name="Buee M."/>
            <person name="Carver A."/>
            <person name="Chen C."/>
            <person name="Cichocki N."/>
            <person name="Clum A."/>
            <person name="Culley D."/>
            <person name="Crous P.W."/>
            <person name="Fauchery L."/>
            <person name="Girlanda M."/>
            <person name="Hayes R.D."/>
            <person name="Keri Z."/>
            <person name="LaButti K."/>
            <person name="Lipzen A."/>
            <person name="Lombard V."/>
            <person name="Magnuson J."/>
            <person name="Maillard F."/>
            <person name="Murat C."/>
            <person name="Nolan M."/>
            <person name="Ohm R.A."/>
            <person name="Pangilinan J."/>
            <person name="Pereira M.F."/>
            <person name="Perotto S."/>
            <person name="Peter M."/>
            <person name="Pfister S."/>
            <person name="Riley R."/>
            <person name="Sitrit Y."/>
            <person name="Stielow J.B."/>
            <person name="Szollosi G."/>
            <person name="Zifcakova L."/>
            <person name="Stursova M."/>
            <person name="Spatafora J.W."/>
            <person name="Tedersoo L."/>
            <person name="Vaario L.M."/>
            <person name="Yamada A."/>
            <person name="Yan M."/>
            <person name="Wang P."/>
            <person name="Xu J."/>
            <person name="Bruns T."/>
            <person name="Baldrian P."/>
            <person name="Vilgalys R."/>
            <person name="Dunand C."/>
            <person name="Henrissat B."/>
            <person name="Grigoriev I.V."/>
            <person name="Hibbett D."/>
            <person name="Nagy L.G."/>
            <person name="Martin F.M."/>
        </authorList>
    </citation>
    <scope>NUCLEOTIDE SEQUENCE</scope>
    <source>
        <strain evidence="2">UH-Tt-Lm1</strain>
    </source>
</reference>
<keyword evidence="3" id="KW-1185">Reference proteome</keyword>
<accession>A0A9P6HKW4</accession>
<dbReference type="EMBL" id="WIUZ02000003">
    <property type="protein sequence ID" value="KAF9789383.1"/>
    <property type="molecule type" value="Genomic_DNA"/>
</dbReference>
<gene>
    <name evidence="2" type="ORF">BJ322DRAFT_980892</name>
</gene>
<feature type="non-terminal residue" evidence="2">
    <location>
        <position position="105"/>
    </location>
</feature>
<dbReference type="OrthoDB" id="2794314at2759"/>
<feature type="non-terminal residue" evidence="2">
    <location>
        <position position="1"/>
    </location>
</feature>
<sequence>LDTSQGTSNLERSRKKCQRLRGEDASSSAPAPPPPAYSRSKHHALIAARCASSRRPFNSVSDPYYIQEVQMLCPEANLPSPQTVSRDVLAMYSFGAEAVRNYFLV</sequence>
<dbReference type="Proteomes" id="UP000736335">
    <property type="component" value="Unassembled WGS sequence"/>
</dbReference>
<name>A0A9P6HKW4_9AGAM</name>
<dbReference type="SUPFAM" id="SSF140996">
    <property type="entry name" value="Hermes dimerisation domain"/>
    <property type="match status" value="1"/>
</dbReference>
<reference evidence="2" key="2">
    <citation type="submission" date="2020-11" db="EMBL/GenBank/DDBJ databases">
        <authorList>
            <consortium name="DOE Joint Genome Institute"/>
            <person name="Kuo A."/>
            <person name="Miyauchi S."/>
            <person name="Kiss E."/>
            <person name="Drula E."/>
            <person name="Kohler A."/>
            <person name="Sanchez-Garcia M."/>
            <person name="Andreopoulos B."/>
            <person name="Barry K.W."/>
            <person name="Bonito G."/>
            <person name="Buee M."/>
            <person name="Carver A."/>
            <person name="Chen C."/>
            <person name="Cichocki N."/>
            <person name="Clum A."/>
            <person name="Culley D."/>
            <person name="Crous P.W."/>
            <person name="Fauchery L."/>
            <person name="Girlanda M."/>
            <person name="Hayes R."/>
            <person name="Keri Z."/>
            <person name="Labutti K."/>
            <person name="Lipzen A."/>
            <person name="Lombard V."/>
            <person name="Magnuson J."/>
            <person name="Maillard F."/>
            <person name="Morin E."/>
            <person name="Murat C."/>
            <person name="Nolan M."/>
            <person name="Ohm R."/>
            <person name="Pangilinan J."/>
            <person name="Pereira M."/>
            <person name="Perotto S."/>
            <person name="Peter M."/>
            <person name="Riley R."/>
            <person name="Sitrit Y."/>
            <person name="Stielow B."/>
            <person name="Szollosi G."/>
            <person name="Zifcakova L."/>
            <person name="Stursova M."/>
            <person name="Spatafora J.W."/>
            <person name="Tedersoo L."/>
            <person name="Vaario L.-M."/>
            <person name="Yamada A."/>
            <person name="Yan M."/>
            <person name="Wang P."/>
            <person name="Xu J."/>
            <person name="Bruns T."/>
            <person name="Baldrian P."/>
            <person name="Vilgalys R."/>
            <person name="Henrissat B."/>
            <person name="Grigoriev I.V."/>
            <person name="Hibbett D."/>
            <person name="Nagy L.G."/>
            <person name="Martin F.M."/>
        </authorList>
    </citation>
    <scope>NUCLEOTIDE SEQUENCE</scope>
    <source>
        <strain evidence="2">UH-Tt-Lm1</strain>
    </source>
</reference>
<dbReference type="AlphaFoldDB" id="A0A9P6HKW4"/>
<evidence type="ECO:0000313" key="3">
    <source>
        <dbReference type="Proteomes" id="UP000736335"/>
    </source>
</evidence>
<comment type="caution">
    <text evidence="2">The sequence shown here is derived from an EMBL/GenBank/DDBJ whole genome shotgun (WGS) entry which is preliminary data.</text>
</comment>
<protein>
    <submittedName>
        <fullName evidence="2">Uncharacterized protein</fullName>
    </submittedName>
</protein>
<evidence type="ECO:0000256" key="1">
    <source>
        <dbReference type="SAM" id="MobiDB-lite"/>
    </source>
</evidence>
<feature type="compositionally biased region" description="Polar residues" evidence="1">
    <location>
        <begin position="1"/>
        <end position="10"/>
    </location>
</feature>